<evidence type="ECO:0008006" key="3">
    <source>
        <dbReference type="Google" id="ProtNLM"/>
    </source>
</evidence>
<accession>A0A2T0BK64</accession>
<evidence type="ECO:0000313" key="1">
    <source>
        <dbReference type="EMBL" id="PRR84247.1"/>
    </source>
</evidence>
<name>A0A2T0BK64_9CLOT</name>
<dbReference type="InterPro" id="IPR047175">
    <property type="entry name" value="CotS-like"/>
</dbReference>
<proteinExistence type="predicted"/>
<dbReference type="OrthoDB" id="1928514at2"/>
<dbReference type="Gene3D" id="3.90.1200.10">
    <property type="match status" value="1"/>
</dbReference>
<dbReference type="PANTHER" id="PTHR39179">
    <property type="entry name" value="SPORE COAT PROTEIN I"/>
    <property type="match status" value="1"/>
</dbReference>
<dbReference type="GO" id="GO:0042601">
    <property type="term" value="C:endospore-forming forespore"/>
    <property type="evidence" value="ECO:0007669"/>
    <property type="project" value="TreeGrafter"/>
</dbReference>
<gene>
    <name evidence="1" type="ORF">CLLU_24540</name>
</gene>
<dbReference type="RefSeq" id="WP_106010068.1">
    <property type="nucleotide sequence ID" value="NZ_JALCPJ010000012.1"/>
</dbReference>
<dbReference type="EMBL" id="PVXP01000039">
    <property type="protein sequence ID" value="PRR84247.1"/>
    <property type="molecule type" value="Genomic_DNA"/>
</dbReference>
<organism evidence="1 2">
    <name type="scientific">Clostridium luticellarii</name>
    <dbReference type="NCBI Taxonomy" id="1691940"/>
    <lineage>
        <taxon>Bacteria</taxon>
        <taxon>Bacillati</taxon>
        <taxon>Bacillota</taxon>
        <taxon>Clostridia</taxon>
        <taxon>Eubacteriales</taxon>
        <taxon>Clostridiaceae</taxon>
        <taxon>Clostridium</taxon>
    </lineage>
</organism>
<reference evidence="1 2" key="1">
    <citation type="submission" date="2018-03" db="EMBL/GenBank/DDBJ databases">
        <title>Genome sequence of Clostridium luticellarii DSM 29923.</title>
        <authorList>
            <person name="Poehlein A."/>
            <person name="Daniel R."/>
        </authorList>
    </citation>
    <scope>NUCLEOTIDE SEQUENCE [LARGE SCALE GENOMIC DNA]</scope>
    <source>
        <strain evidence="1 2">DSM 29923</strain>
    </source>
</reference>
<dbReference type="PANTHER" id="PTHR39179:SF1">
    <property type="entry name" value="SPORE COAT PROTEIN I"/>
    <property type="match status" value="1"/>
</dbReference>
<comment type="caution">
    <text evidence="1">The sequence shown here is derived from an EMBL/GenBank/DDBJ whole genome shotgun (WGS) entry which is preliminary data.</text>
</comment>
<sequence length="253" mass="30459">MYFRSIESYFIEYLKSRGIFVVKEFKDKVKYEDLTLDKIENQIYAISEFHKRTLGYTGVMNRRLDNNIGRDVEQYKMYTRKFKKDIDVIKESKNRSIFLERINQVGEKYLIRSQSCLDNLCKNHYMGLILRSMDKIEMCLKNTCFDNLRKNENIEVIDVKGCCYNMVEMDAVYFLSRLKRKGTDIDFASLVDKFCRYENLDESSIQFILSMLSYPYEFMKCYNRYKYHTKNWNEGEYLIKLNKAIYEDGDSLI</sequence>
<dbReference type="Proteomes" id="UP000237798">
    <property type="component" value="Unassembled WGS sequence"/>
</dbReference>
<protein>
    <recommendedName>
        <fullName evidence="3">Spore coat protein</fullName>
    </recommendedName>
</protein>
<evidence type="ECO:0000313" key="2">
    <source>
        <dbReference type="Proteomes" id="UP000237798"/>
    </source>
</evidence>
<keyword evidence="2" id="KW-1185">Reference proteome</keyword>
<dbReference type="AlphaFoldDB" id="A0A2T0BK64"/>